<evidence type="ECO:0000256" key="1">
    <source>
        <dbReference type="PROSITE-ProRule" id="PRU00176"/>
    </source>
</evidence>
<protein>
    <recommendedName>
        <fullName evidence="3">RRM domain-containing protein</fullName>
    </recommendedName>
</protein>
<comment type="caution">
    <text evidence="4">The sequence shown here is derived from an EMBL/GenBank/DDBJ whole genome shotgun (WGS) entry which is preliminary data.</text>
</comment>
<feature type="domain" description="RRM" evidence="3">
    <location>
        <begin position="158"/>
        <end position="237"/>
    </location>
</feature>
<dbReference type="SUPFAM" id="SSF54928">
    <property type="entry name" value="RNA-binding domain, RBD"/>
    <property type="match status" value="1"/>
</dbReference>
<sequence length="237" mass="25830">MASRWRTWDAEYYIDAHTSKMPEETEPITAVGHGRGKPAKDVASLSLPKAALEITKDKNTAQAPAIGRGRANVMKARALTDSPPIRKPGEKKATADTSVIKQLESFPPLSAAYPTKSRSSKQNTEQPTSTTIVDNPVPNYTSPALPKKDLLQSLDGSDVIIIENFPPNITEQDLIDLLNPYGDVLSCVIERDGNGISLGTSLIRMESRTACEWIVNTFTGEVYPGASEPMVCRFLTE</sequence>
<dbReference type="InterPro" id="IPR000504">
    <property type="entry name" value="RRM_dom"/>
</dbReference>
<dbReference type="InterPro" id="IPR035979">
    <property type="entry name" value="RBD_domain_sf"/>
</dbReference>
<dbReference type="Pfam" id="PF00076">
    <property type="entry name" value="RRM_1"/>
    <property type="match status" value="1"/>
</dbReference>
<feature type="region of interest" description="Disordered" evidence="2">
    <location>
        <begin position="78"/>
        <end position="139"/>
    </location>
</feature>
<dbReference type="PROSITE" id="PS50102">
    <property type="entry name" value="RRM"/>
    <property type="match status" value="1"/>
</dbReference>
<evidence type="ECO:0000256" key="2">
    <source>
        <dbReference type="SAM" id="MobiDB-lite"/>
    </source>
</evidence>
<dbReference type="AlphaFoldDB" id="A0AAU9WD25"/>
<dbReference type="Gene3D" id="3.30.70.330">
    <property type="match status" value="1"/>
</dbReference>
<keyword evidence="1" id="KW-0694">RNA-binding</keyword>
<dbReference type="SMART" id="SM00360">
    <property type="entry name" value="RRM"/>
    <property type="match status" value="1"/>
</dbReference>
<feature type="region of interest" description="Disordered" evidence="2">
    <location>
        <begin position="16"/>
        <end position="42"/>
    </location>
</feature>
<organism evidence="4 5">
    <name type="scientific">Pocillopora meandrina</name>
    <dbReference type="NCBI Taxonomy" id="46732"/>
    <lineage>
        <taxon>Eukaryota</taxon>
        <taxon>Metazoa</taxon>
        <taxon>Cnidaria</taxon>
        <taxon>Anthozoa</taxon>
        <taxon>Hexacorallia</taxon>
        <taxon>Scleractinia</taxon>
        <taxon>Astrocoeniina</taxon>
        <taxon>Pocilloporidae</taxon>
        <taxon>Pocillopora</taxon>
    </lineage>
</organism>
<proteinExistence type="predicted"/>
<dbReference type="InterPro" id="IPR012677">
    <property type="entry name" value="Nucleotide-bd_a/b_plait_sf"/>
</dbReference>
<dbReference type="GO" id="GO:0003723">
    <property type="term" value="F:RNA binding"/>
    <property type="evidence" value="ECO:0007669"/>
    <property type="project" value="UniProtKB-UniRule"/>
</dbReference>
<evidence type="ECO:0000313" key="4">
    <source>
        <dbReference type="EMBL" id="CAH3106416.1"/>
    </source>
</evidence>
<dbReference type="Proteomes" id="UP001159428">
    <property type="component" value="Unassembled WGS sequence"/>
</dbReference>
<accession>A0AAU9WD25</accession>
<feature type="compositionally biased region" description="Polar residues" evidence="2">
    <location>
        <begin position="116"/>
        <end position="139"/>
    </location>
</feature>
<reference evidence="4 5" key="1">
    <citation type="submission" date="2022-05" db="EMBL/GenBank/DDBJ databases">
        <authorList>
            <consortium name="Genoscope - CEA"/>
            <person name="William W."/>
        </authorList>
    </citation>
    <scope>NUCLEOTIDE SEQUENCE [LARGE SCALE GENOMIC DNA]</scope>
</reference>
<evidence type="ECO:0000259" key="3">
    <source>
        <dbReference type="PROSITE" id="PS50102"/>
    </source>
</evidence>
<gene>
    <name evidence="4" type="ORF">PMEA_00001524</name>
</gene>
<dbReference type="EMBL" id="CALNXJ010000010">
    <property type="protein sequence ID" value="CAH3106416.1"/>
    <property type="molecule type" value="Genomic_DNA"/>
</dbReference>
<name>A0AAU9WD25_9CNID</name>
<evidence type="ECO:0000313" key="5">
    <source>
        <dbReference type="Proteomes" id="UP001159428"/>
    </source>
</evidence>
<keyword evidence="5" id="KW-1185">Reference proteome</keyword>